<name>V6AS16_9ARCH</name>
<gene>
    <name evidence="3" type="ORF">NITUZ_30144</name>
</gene>
<evidence type="ECO:0000313" key="3">
    <source>
        <dbReference type="EMBL" id="CDI05452.1"/>
    </source>
</evidence>
<accession>V6AS16</accession>
<evidence type="ECO:0000313" key="4">
    <source>
        <dbReference type="Proteomes" id="UP000018159"/>
    </source>
</evidence>
<sequence length="224" mass="24504">MKSISTSDLLGRQLNDVETKYAPQVLYVEGPLQIPLPCQRVSIVGSRKASIQGTETAKFISKTLAENRVVIVSGLAEGIDTAAHEAAIQSGGSTVAVLGTPLDKAYPRKNLQLQQRIMSEHLAISQFQVGHATRPKDFVIRNRTMALISDATIIVEAGDSSGSLHQGWEALRLGRPLYIWQSIFDMPGLTWPEKMLKYGAIPLADPQEIFEVLPSSLKVPLVFQ</sequence>
<dbReference type="PANTHER" id="PTHR43022">
    <property type="entry name" value="PROTEIN SMF"/>
    <property type="match status" value="1"/>
</dbReference>
<dbReference type="Proteomes" id="UP000018159">
    <property type="component" value="Unassembled WGS sequence"/>
</dbReference>
<evidence type="ECO:0000256" key="1">
    <source>
        <dbReference type="ARBA" id="ARBA00006525"/>
    </source>
</evidence>
<dbReference type="InterPro" id="IPR057666">
    <property type="entry name" value="DrpA_SLOG"/>
</dbReference>
<comment type="similarity">
    <text evidence="1">Belongs to the DprA/Smf family.</text>
</comment>
<protein>
    <submittedName>
        <fullName evidence="3">SMF family protein</fullName>
    </submittedName>
</protein>
<evidence type="ECO:0000259" key="2">
    <source>
        <dbReference type="Pfam" id="PF02481"/>
    </source>
</evidence>
<dbReference type="Pfam" id="PF02481">
    <property type="entry name" value="DNA_processg_A"/>
    <property type="match status" value="1"/>
</dbReference>
<comment type="caution">
    <text evidence="3">The sequence shown here is derived from an EMBL/GenBank/DDBJ whole genome shotgun (WGS) entry which is preliminary data.</text>
</comment>
<dbReference type="AlphaFoldDB" id="V6AS16"/>
<reference evidence="3 4" key="1">
    <citation type="journal article" date="2013" name="PLoS ONE">
        <title>Enrichment and Genome Sequence of the Group I.1a Ammonia-Oxidizing Archaeon ?Ca. Nitrosotenuis uzonensis? Representing a Clade Globally.</title>
        <authorList>
            <person name="Lebedeva E.V."/>
            <person name="Hatzenpichler R."/>
            <person name="Pelletier E."/>
            <person name="Schuster N."/>
            <person name="Hauzmayer S."/>
            <person name="Bulaev A."/>
            <person name="Grigor'eva N.V."/>
            <person name="Galushko A."/>
            <person name="Schmid M."/>
            <person name="Palatinszky M."/>
            <person name="Le Paslier D."/>
            <person name="Daims H."/>
            <person name="Wagner M."/>
        </authorList>
    </citation>
    <scope>NUCLEOTIDE SEQUENCE [LARGE SCALE GENOMIC DNA]</scope>
    <source>
        <strain evidence="3 4">N4</strain>
    </source>
</reference>
<dbReference type="OrthoDB" id="104896at2157"/>
<organism evidence="3 4">
    <name type="scientific">Candidatus Nitrosotenuis uzonensis</name>
    <dbReference type="NCBI Taxonomy" id="1407055"/>
    <lineage>
        <taxon>Archaea</taxon>
        <taxon>Nitrososphaerota</taxon>
        <taxon>Candidatus Nitrosotenuis</taxon>
    </lineage>
</organism>
<keyword evidence="4" id="KW-1185">Reference proteome</keyword>
<dbReference type="InterPro" id="IPR003488">
    <property type="entry name" value="DprA"/>
</dbReference>
<dbReference type="STRING" id="1407055.NITUZ_30144"/>
<dbReference type="GO" id="GO:0009294">
    <property type="term" value="P:DNA-mediated transformation"/>
    <property type="evidence" value="ECO:0007669"/>
    <property type="project" value="InterPro"/>
</dbReference>
<dbReference type="SUPFAM" id="SSF102405">
    <property type="entry name" value="MCP/YpsA-like"/>
    <property type="match status" value="1"/>
</dbReference>
<proteinExistence type="inferred from homology"/>
<dbReference type="RefSeq" id="WP_048195241.1">
    <property type="nucleotide sequence ID" value="NZ_CBTY010000008.1"/>
</dbReference>
<dbReference type="Gene3D" id="3.40.50.450">
    <property type="match status" value="1"/>
</dbReference>
<dbReference type="PANTHER" id="PTHR43022:SF1">
    <property type="entry name" value="PROTEIN SMF"/>
    <property type="match status" value="1"/>
</dbReference>
<feature type="domain" description="Smf/DprA SLOG" evidence="2">
    <location>
        <begin position="18"/>
        <end position="213"/>
    </location>
</feature>
<dbReference type="EMBL" id="CBTY010000008">
    <property type="protein sequence ID" value="CDI05452.1"/>
    <property type="molecule type" value="Genomic_DNA"/>
</dbReference>